<evidence type="ECO:0000313" key="7">
    <source>
        <dbReference type="Proteomes" id="UP000576152"/>
    </source>
</evidence>
<dbReference type="Pfam" id="PF00356">
    <property type="entry name" value="LacI"/>
    <property type="match status" value="1"/>
</dbReference>
<dbReference type="PANTHER" id="PTHR30146:SF148">
    <property type="entry name" value="HTH-TYPE TRANSCRIPTIONAL REPRESSOR PURR-RELATED"/>
    <property type="match status" value="1"/>
</dbReference>
<protein>
    <submittedName>
        <fullName evidence="6">LacI family repressor for deo operon, udp, cdd, tsx, nupC, and nupG</fullName>
    </submittedName>
</protein>
<keyword evidence="7" id="KW-1185">Reference proteome</keyword>
<dbReference type="InterPro" id="IPR046335">
    <property type="entry name" value="LacI/GalR-like_sensor"/>
</dbReference>
<organism evidence="6 7">
    <name type="scientific">Limimaricola variabilis</name>
    <dbReference type="NCBI Taxonomy" id="1492771"/>
    <lineage>
        <taxon>Bacteria</taxon>
        <taxon>Pseudomonadati</taxon>
        <taxon>Pseudomonadota</taxon>
        <taxon>Alphaproteobacteria</taxon>
        <taxon>Rhodobacterales</taxon>
        <taxon>Paracoccaceae</taxon>
        <taxon>Limimaricola</taxon>
    </lineage>
</organism>
<comment type="caution">
    <text evidence="6">The sequence shown here is derived from an EMBL/GenBank/DDBJ whole genome shotgun (WGS) entry which is preliminary data.</text>
</comment>
<keyword evidence="3" id="KW-0238">DNA-binding</keyword>
<dbReference type="Proteomes" id="UP000576152">
    <property type="component" value="Unassembled WGS sequence"/>
</dbReference>
<dbReference type="EMBL" id="JACIBX010000013">
    <property type="protein sequence ID" value="MBB3713306.1"/>
    <property type="molecule type" value="Genomic_DNA"/>
</dbReference>
<reference evidence="6 7" key="1">
    <citation type="submission" date="2020-08" db="EMBL/GenBank/DDBJ databases">
        <title>Genomic Encyclopedia of Type Strains, Phase III (KMG-III): the genomes of soil and plant-associated and newly described type strains.</title>
        <authorList>
            <person name="Whitman W."/>
        </authorList>
    </citation>
    <scope>NUCLEOTIDE SEQUENCE [LARGE SCALE GENOMIC DNA]</scope>
    <source>
        <strain evidence="6 7">CECT 8572</strain>
    </source>
</reference>
<keyword evidence="1" id="KW-0678">Repressor</keyword>
<evidence type="ECO:0000313" key="6">
    <source>
        <dbReference type="EMBL" id="MBB3713306.1"/>
    </source>
</evidence>
<evidence type="ECO:0000256" key="3">
    <source>
        <dbReference type="ARBA" id="ARBA00023125"/>
    </source>
</evidence>
<evidence type="ECO:0000256" key="2">
    <source>
        <dbReference type="ARBA" id="ARBA00023015"/>
    </source>
</evidence>
<name>A0ABR6HS65_9RHOB</name>
<proteinExistence type="predicted"/>
<evidence type="ECO:0000256" key="1">
    <source>
        <dbReference type="ARBA" id="ARBA00022491"/>
    </source>
</evidence>
<dbReference type="PANTHER" id="PTHR30146">
    <property type="entry name" value="LACI-RELATED TRANSCRIPTIONAL REPRESSOR"/>
    <property type="match status" value="1"/>
</dbReference>
<accession>A0ABR6HS65</accession>
<dbReference type="SMART" id="SM00354">
    <property type="entry name" value="HTH_LACI"/>
    <property type="match status" value="1"/>
</dbReference>
<dbReference type="CDD" id="cd01392">
    <property type="entry name" value="HTH_LacI"/>
    <property type="match status" value="1"/>
</dbReference>
<dbReference type="Gene3D" id="3.40.50.2300">
    <property type="match status" value="2"/>
</dbReference>
<dbReference type="RefSeq" id="WP_183474793.1">
    <property type="nucleotide sequence ID" value="NZ_JACIBX010000013.1"/>
</dbReference>
<evidence type="ECO:0000259" key="5">
    <source>
        <dbReference type="PROSITE" id="PS50932"/>
    </source>
</evidence>
<feature type="domain" description="HTH lacI-type" evidence="5">
    <location>
        <begin position="3"/>
        <end position="57"/>
    </location>
</feature>
<evidence type="ECO:0000256" key="4">
    <source>
        <dbReference type="ARBA" id="ARBA00023163"/>
    </source>
</evidence>
<dbReference type="Gene3D" id="1.10.260.40">
    <property type="entry name" value="lambda repressor-like DNA-binding domains"/>
    <property type="match status" value="1"/>
</dbReference>
<dbReference type="SUPFAM" id="SSF53822">
    <property type="entry name" value="Periplasmic binding protein-like I"/>
    <property type="match status" value="1"/>
</dbReference>
<keyword evidence="4" id="KW-0804">Transcription</keyword>
<dbReference type="InterPro" id="IPR028082">
    <property type="entry name" value="Peripla_BP_I"/>
</dbReference>
<gene>
    <name evidence="6" type="ORF">FHS00_002908</name>
</gene>
<dbReference type="CDD" id="cd06284">
    <property type="entry name" value="PBP1_LacI-like"/>
    <property type="match status" value="1"/>
</dbReference>
<keyword evidence="2" id="KW-0805">Transcription regulation</keyword>
<dbReference type="InterPro" id="IPR010982">
    <property type="entry name" value="Lambda_DNA-bd_dom_sf"/>
</dbReference>
<sequence>MSLSIKDIARLSGVSTATVSRTLSHPERVSETTREAVMAVVDQHGYRVNSMARNLRRQRADSVLAIVPDLGNPFFSAIFAGLQETFSAQGTDLLVTDSRSALRGGQSLLSHLREARVDGLVCLDGGLPQAARAELKAPDIASRVVFACEWLVEGGFPSVRSDNRAGMRLAVDHLVELGHRDIAYLAGPEGNVLDTERRAGVVDAMAAHGLALPAVQFGRNDFSLEAGRAAAEDFISLPARPTAVICASDQLAVGFASGLHARGLRVPDDVSLVGFDDIQTAEFVIPPLTTIRQDRMRLGAQAAGLLLRQIAGAACPADKVITLPVSLQIRGSTCPPGRD</sequence>
<dbReference type="InterPro" id="IPR000843">
    <property type="entry name" value="HTH_LacI"/>
</dbReference>
<dbReference type="PROSITE" id="PS50932">
    <property type="entry name" value="HTH_LACI_2"/>
    <property type="match status" value="1"/>
</dbReference>
<dbReference type="SUPFAM" id="SSF47413">
    <property type="entry name" value="lambda repressor-like DNA-binding domains"/>
    <property type="match status" value="1"/>
</dbReference>
<dbReference type="Pfam" id="PF13377">
    <property type="entry name" value="Peripla_BP_3"/>
    <property type="match status" value="1"/>
</dbReference>